<evidence type="ECO:0000256" key="2">
    <source>
        <dbReference type="ARBA" id="ARBA00004651"/>
    </source>
</evidence>
<dbReference type="InterPro" id="IPR002921">
    <property type="entry name" value="Fungal_lipase-type"/>
</dbReference>
<comment type="subcellular location">
    <subcellularLocation>
        <location evidence="2">Cell membrane</location>
        <topology evidence="2">Multi-pass membrane protein</topology>
    </subcellularLocation>
</comment>
<dbReference type="Pfam" id="PF01764">
    <property type="entry name" value="Lipase_3"/>
    <property type="match status" value="1"/>
</dbReference>
<keyword evidence="7" id="KW-0378">Hydrolase</keyword>
<keyword evidence="18" id="KW-1185">Reference proteome</keyword>
<dbReference type="Gene3D" id="3.40.50.1820">
    <property type="entry name" value="alpha/beta hydrolase"/>
    <property type="match status" value="1"/>
</dbReference>
<protein>
    <recommendedName>
        <fullName evidence="14">sn-1-specific diacylglycerol lipase</fullName>
        <ecNumber evidence="14">3.1.1.116</ecNumber>
    </recommendedName>
</protein>
<evidence type="ECO:0000256" key="15">
    <source>
        <dbReference type="SAM" id="Phobius"/>
    </source>
</evidence>
<dbReference type="CDD" id="cd00519">
    <property type="entry name" value="Lipase_3"/>
    <property type="match status" value="1"/>
</dbReference>
<evidence type="ECO:0000256" key="1">
    <source>
        <dbReference type="ARBA" id="ARBA00001913"/>
    </source>
</evidence>
<organism evidence="17 18">
    <name type="scientific">Orchesella dallaii</name>
    <dbReference type="NCBI Taxonomy" id="48710"/>
    <lineage>
        <taxon>Eukaryota</taxon>
        <taxon>Metazoa</taxon>
        <taxon>Ecdysozoa</taxon>
        <taxon>Arthropoda</taxon>
        <taxon>Hexapoda</taxon>
        <taxon>Collembola</taxon>
        <taxon>Entomobryomorpha</taxon>
        <taxon>Entomobryoidea</taxon>
        <taxon>Orchesellidae</taxon>
        <taxon>Orchesellinae</taxon>
        <taxon>Orchesella</taxon>
    </lineage>
</organism>
<proteinExistence type="predicted"/>
<dbReference type="InterPro" id="IPR029058">
    <property type="entry name" value="AB_hydrolase_fold"/>
</dbReference>
<evidence type="ECO:0000313" key="18">
    <source>
        <dbReference type="Proteomes" id="UP001642540"/>
    </source>
</evidence>
<keyword evidence="5 15" id="KW-0812">Transmembrane</keyword>
<evidence type="ECO:0000256" key="6">
    <source>
        <dbReference type="ARBA" id="ARBA00022723"/>
    </source>
</evidence>
<dbReference type="PANTHER" id="PTHR45792:SF8">
    <property type="entry name" value="DIACYLGLYCEROL LIPASE-ALPHA"/>
    <property type="match status" value="1"/>
</dbReference>
<evidence type="ECO:0000256" key="7">
    <source>
        <dbReference type="ARBA" id="ARBA00022801"/>
    </source>
</evidence>
<sequence>MPAIVAFGRKWLVGSDDFVFPALLDLTVKVCWLIAALIVFLKNDPNFGCPDGDHFKIYLYGLLAMLLVLILTDALVVKNSIMGGILDEEARVRVVPFIYIRCFFELLDIFWNILGTAWAYGDPFMLGCPEEPEALSFMKRFTVCNWISILIMFLFFVALYDPLGYDISEGSEKCDGKSVISDSPYQYEQTGLPHSERALYWTARLKKLTCFCCSPTKDDYVLGAFEEAGRIMSHMFKDSNYVTTDVLAGLLALYVRTINEETARKEAIRKRNSITNADGPVTCICRNNVLYPITTQPLKPHQESPEVLASKQEIVLLDHYLRFIHGCYGWKAFLVKNFKKQGFSRLWNSIQCFSCFRASDGIMIKGDNCCLCSTAALRQTARVDQKDIVYISFSNGYFEPPFYVAADHSTKSLVVAVRGTLTTRDMLTNFTAWPSPLEIPGLPLHFKAHHGMMITARNIKAKLEKDNVLARLRDKYPEYRLVLLGQSSGGAVATLLGMMLYYEYPSLHVYCYSPPGSVLNKDAAEFSKSFVTSVTYGDDFVARLSISAVSKFKNKLALSIQSCQTPKYRLMLGYRYLLPKSKKIPKFEYFDPVPEIHEVDEENNDPCFKDHISIRITPPSESRSSYEHNPFYTPMFIPGKILHITQRESWMETPESGPRWQLRWAEKKEFQEIIISPRMIADHWYHRMEKGLHEFVIANCREAFNALHHNSNNNASQGQGTETERQ</sequence>
<keyword evidence="8" id="KW-0106">Calcium</keyword>
<dbReference type="Proteomes" id="UP001642540">
    <property type="component" value="Unassembled WGS sequence"/>
</dbReference>
<evidence type="ECO:0000256" key="12">
    <source>
        <dbReference type="ARBA" id="ARBA00023136"/>
    </source>
</evidence>
<comment type="cofactor">
    <cofactor evidence="1">
        <name>Ca(2+)</name>
        <dbReference type="ChEBI" id="CHEBI:29108"/>
    </cofactor>
</comment>
<evidence type="ECO:0000313" key="17">
    <source>
        <dbReference type="EMBL" id="CAL8111087.1"/>
    </source>
</evidence>
<evidence type="ECO:0000256" key="14">
    <source>
        <dbReference type="ARBA" id="ARBA00026104"/>
    </source>
</evidence>
<feature type="transmembrane region" description="Helical" evidence="15">
    <location>
        <begin position="18"/>
        <end position="41"/>
    </location>
</feature>
<evidence type="ECO:0000256" key="11">
    <source>
        <dbReference type="ARBA" id="ARBA00023098"/>
    </source>
</evidence>
<evidence type="ECO:0000256" key="10">
    <source>
        <dbReference type="ARBA" id="ARBA00022989"/>
    </source>
</evidence>
<evidence type="ECO:0000259" key="16">
    <source>
        <dbReference type="Pfam" id="PF01764"/>
    </source>
</evidence>
<evidence type="ECO:0000256" key="5">
    <source>
        <dbReference type="ARBA" id="ARBA00022692"/>
    </source>
</evidence>
<keyword evidence="9" id="KW-0442">Lipid degradation</keyword>
<feature type="domain" description="Fungal lipase-type" evidence="16">
    <location>
        <begin position="414"/>
        <end position="545"/>
    </location>
</feature>
<gene>
    <name evidence="17" type="ORF">ODALV1_LOCUS14715</name>
</gene>
<accession>A0ABP1QWX7</accession>
<evidence type="ECO:0000256" key="4">
    <source>
        <dbReference type="ARBA" id="ARBA00022553"/>
    </source>
</evidence>
<evidence type="ECO:0000256" key="3">
    <source>
        <dbReference type="ARBA" id="ARBA00022475"/>
    </source>
</evidence>
<dbReference type="EMBL" id="CAXLJM020000046">
    <property type="protein sequence ID" value="CAL8111087.1"/>
    <property type="molecule type" value="Genomic_DNA"/>
</dbReference>
<keyword evidence="4" id="KW-0597">Phosphoprotein</keyword>
<evidence type="ECO:0000256" key="8">
    <source>
        <dbReference type="ARBA" id="ARBA00022837"/>
    </source>
</evidence>
<keyword evidence="6" id="KW-0479">Metal-binding</keyword>
<keyword evidence="3" id="KW-1003">Cell membrane</keyword>
<dbReference type="InterPro" id="IPR052214">
    <property type="entry name" value="DAG_Lipase-Related"/>
</dbReference>
<evidence type="ECO:0000256" key="9">
    <source>
        <dbReference type="ARBA" id="ARBA00022963"/>
    </source>
</evidence>
<keyword evidence="12 15" id="KW-0472">Membrane</keyword>
<dbReference type="PANTHER" id="PTHR45792">
    <property type="entry name" value="DIACYLGLYCEROL LIPASE HOMOLOG-RELATED"/>
    <property type="match status" value="1"/>
</dbReference>
<dbReference type="SUPFAM" id="SSF53474">
    <property type="entry name" value="alpha/beta-Hydrolases"/>
    <property type="match status" value="1"/>
</dbReference>
<name>A0ABP1QWX7_9HEXA</name>
<feature type="transmembrane region" description="Helical" evidence="15">
    <location>
        <begin position="98"/>
        <end position="120"/>
    </location>
</feature>
<keyword evidence="10 15" id="KW-1133">Transmembrane helix</keyword>
<reference evidence="17 18" key="1">
    <citation type="submission" date="2024-08" db="EMBL/GenBank/DDBJ databases">
        <authorList>
            <person name="Cucini C."/>
            <person name="Frati F."/>
        </authorList>
    </citation>
    <scope>NUCLEOTIDE SEQUENCE [LARGE SCALE GENOMIC DNA]</scope>
</reference>
<keyword evidence="11" id="KW-0443">Lipid metabolism</keyword>
<comment type="caution">
    <text evidence="17">The sequence shown here is derived from an EMBL/GenBank/DDBJ whole genome shotgun (WGS) entry which is preliminary data.</text>
</comment>
<feature type="transmembrane region" description="Helical" evidence="15">
    <location>
        <begin position="57"/>
        <end position="77"/>
    </location>
</feature>
<feature type="transmembrane region" description="Helical" evidence="15">
    <location>
        <begin position="140"/>
        <end position="160"/>
    </location>
</feature>
<comment type="catalytic activity">
    <reaction evidence="13">
        <text>a 1,2-diacyl-sn-glycerol + H2O = a 2-acylglycerol + a fatty acid + H(+)</text>
        <dbReference type="Rhea" id="RHEA:33275"/>
        <dbReference type="ChEBI" id="CHEBI:15377"/>
        <dbReference type="ChEBI" id="CHEBI:15378"/>
        <dbReference type="ChEBI" id="CHEBI:17389"/>
        <dbReference type="ChEBI" id="CHEBI:17815"/>
        <dbReference type="ChEBI" id="CHEBI:28868"/>
        <dbReference type="EC" id="3.1.1.116"/>
    </reaction>
    <physiologicalReaction direction="left-to-right" evidence="13">
        <dbReference type="Rhea" id="RHEA:33276"/>
    </physiologicalReaction>
</comment>
<evidence type="ECO:0000256" key="13">
    <source>
        <dbReference type="ARBA" id="ARBA00024531"/>
    </source>
</evidence>
<dbReference type="EC" id="3.1.1.116" evidence="14"/>